<dbReference type="RefSeq" id="WP_237092642.1">
    <property type="nucleotide sequence ID" value="NZ_JAKKDL010000003.1"/>
</dbReference>
<reference evidence="1" key="1">
    <citation type="submission" date="2022-01" db="EMBL/GenBank/DDBJ databases">
        <title>Neisseria sp. ZJ104.</title>
        <authorList>
            <person name="Yang C."/>
        </authorList>
    </citation>
    <scope>NUCLEOTIDE SEQUENCE</scope>
    <source>
        <strain evidence="1">ZJ104</strain>
    </source>
</reference>
<comment type="caution">
    <text evidence="1">The sequence shown here is derived from an EMBL/GenBank/DDBJ whole genome shotgun (WGS) entry which is preliminary data.</text>
</comment>
<sequence length="180" mass="21269">MAERWRYLMPSEIACAKKVFSDGLDYRKIRIYRGIPGLPHSRNAVSPNGHIYFPRNHCPPDFACADVAYQMWLIHELTHVWQYQKGFRTWWAGLLLMAVGGYFRSRAYRYPPLSEITCFSDLNMEQQADFLAHYYAARYLPSNRHTPQLAAYQNILQPFLADPTRRTGLPKYWPLPFYRK</sequence>
<name>A0AAW5AHT2_9NEIS</name>
<protein>
    <submittedName>
        <fullName evidence="1">Type IV secretion protein Rhs</fullName>
    </submittedName>
</protein>
<gene>
    <name evidence="1" type="ORF">L4H06_04240</name>
</gene>
<organism evidence="1 2">
    <name type="scientific">Neisseria lisongii</name>
    <dbReference type="NCBI Taxonomy" id="2912188"/>
    <lineage>
        <taxon>Bacteria</taxon>
        <taxon>Pseudomonadati</taxon>
        <taxon>Pseudomonadota</taxon>
        <taxon>Betaproteobacteria</taxon>
        <taxon>Neisseriales</taxon>
        <taxon>Neisseriaceae</taxon>
        <taxon>Neisseria</taxon>
    </lineage>
</organism>
<dbReference type="Proteomes" id="UP001201397">
    <property type="component" value="Unassembled WGS sequence"/>
</dbReference>
<evidence type="ECO:0000313" key="2">
    <source>
        <dbReference type="Proteomes" id="UP001201397"/>
    </source>
</evidence>
<evidence type="ECO:0000313" key="1">
    <source>
        <dbReference type="EMBL" id="MCF7529438.1"/>
    </source>
</evidence>
<proteinExistence type="predicted"/>
<dbReference type="EMBL" id="JAKKDL010000003">
    <property type="protein sequence ID" value="MCF7529438.1"/>
    <property type="molecule type" value="Genomic_DNA"/>
</dbReference>
<dbReference type="AlphaFoldDB" id="A0AAW5AHT2"/>
<accession>A0AAW5AHT2</accession>